<dbReference type="Pfam" id="PF00027">
    <property type="entry name" value="cNMP_binding"/>
    <property type="match status" value="1"/>
</dbReference>
<dbReference type="InterPro" id="IPR012312">
    <property type="entry name" value="Hemerythrin-like"/>
</dbReference>
<gene>
    <name evidence="6" type="ORF">A6A05_16145</name>
</gene>
<protein>
    <submittedName>
        <fullName evidence="6">Cyclic nucleotide-binding protein</fullName>
    </submittedName>
</protein>
<dbReference type="CDD" id="cd00038">
    <property type="entry name" value="CAP_ED"/>
    <property type="match status" value="1"/>
</dbReference>
<dbReference type="CDD" id="cd12107">
    <property type="entry name" value="Hemerythrin"/>
    <property type="match status" value="1"/>
</dbReference>
<comment type="similarity">
    <text evidence="1">Belongs to the hemerythrin family.</text>
</comment>
<dbReference type="NCBIfam" id="NF033749">
    <property type="entry name" value="bact_hemeryth"/>
    <property type="match status" value="1"/>
</dbReference>
<dbReference type="Gene3D" id="3.60.15.10">
    <property type="entry name" value="Ribonuclease Z/Hydroxyacylglutathione hydrolase-like"/>
    <property type="match status" value="1"/>
</dbReference>
<dbReference type="InterPro" id="IPR036866">
    <property type="entry name" value="RibonucZ/Hydroxyglut_hydro"/>
</dbReference>
<dbReference type="Pfam" id="PF01814">
    <property type="entry name" value="Hemerythrin"/>
    <property type="match status" value="1"/>
</dbReference>
<feature type="domain" description="Cyclic nucleotide-binding" evidence="5">
    <location>
        <begin position="512"/>
        <end position="592"/>
    </location>
</feature>
<dbReference type="InterPro" id="IPR016131">
    <property type="entry name" value="Haemerythrin_Fe_BS"/>
</dbReference>
<evidence type="ECO:0000256" key="4">
    <source>
        <dbReference type="ARBA" id="ARBA00023004"/>
    </source>
</evidence>
<dbReference type="Gene3D" id="1.20.120.50">
    <property type="entry name" value="Hemerythrin-like"/>
    <property type="match status" value="1"/>
</dbReference>
<evidence type="ECO:0000256" key="2">
    <source>
        <dbReference type="ARBA" id="ARBA00022621"/>
    </source>
</evidence>
<comment type="caution">
    <text evidence="6">The sequence shown here is derived from an EMBL/GenBank/DDBJ whole genome shotgun (WGS) entry which is preliminary data.</text>
</comment>
<organism evidence="6 7">
    <name type="scientific">Magnetospirillum moscoviense</name>
    <dbReference type="NCBI Taxonomy" id="1437059"/>
    <lineage>
        <taxon>Bacteria</taxon>
        <taxon>Pseudomonadati</taxon>
        <taxon>Pseudomonadota</taxon>
        <taxon>Alphaproteobacteria</taxon>
        <taxon>Rhodospirillales</taxon>
        <taxon>Rhodospirillaceae</taxon>
        <taxon>Magnetospirillum</taxon>
    </lineage>
</organism>
<dbReference type="EMBL" id="LWQU01000173">
    <property type="protein sequence ID" value="OAN46800.1"/>
    <property type="molecule type" value="Genomic_DNA"/>
</dbReference>
<dbReference type="GO" id="GO:0046872">
    <property type="term" value="F:metal ion binding"/>
    <property type="evidence" value="ECO:0007669"/>
    <property type="project" value="UniProtKB-KW"/>
</dbReference>
<evidence type="ECO:0000256" key="1">
    <source>
        <dbReference type="ARBA" id="ARBA00010587"/>
    </source>
</evidence>
<name>A0A178MDB2_9PROT</name>
<keyword evidence="2" id="KW-0561">Oxygen transport</keyword>
<keyword evidence="7" id="KW-1185">Reference proteome</keyword>
<proteinExistence type="inferred from homology"/>
<dbReference type="PANTHER" id="PTHR37164:SF1">
    <property type="entry name" value="BACTERIOHEMERYTHRIN"/>
    <property type="match status" value="1"/>
</dbReference>
<keyword evidence="4" id="KW-0408">Iron</keyword>
<sequence>MSSLRKIEVTTGVWWVECPSADLRVLCGCPADVVKHLMKRGLIASTERGGITYETGPSAILLSDVMVQNGSFANLGEFPVLQMLYRQGMLLPNHPGNTGAKPLLIGSAEQVRAQLQYIYRGNYGLISEEELIDAGATPETARELMRMKLKFAFGSIRHPGELLDSLVVENDPVPVKNGVTIKRVRLNVFEFRHGDETVLVDLNLPPFETYECPYPLGFYNMPREYFSVVHSGEGDGWDINRPAMGSILMFQGRVFLIDAGPNILSTLDALGIGVNEIEGIFHTHSHDDHFAGLTTLIRADHRIKYYATPLVRASVARKIAALLSIEPSAFADYFECHDLVEDEWTDIEGLEIKPVFSPHPVETTIFQFRTPWEDGYRTYAHFADICRLEVLKGFVTDDDSKPGISAATYDRVAKAYAVPAQVKKVDVGGGLIHGDANDFREDKSGKVILAHTALKHTVAQKAIGSTASFGTVDTLIPSNHDFIWRSAYDLLMSYFPDIAHHQIRVLLNNPVVTFNPGTILVKERAPAEAVFLLLSGSVEALHIDGGSRSVLSAGAMIGELAALLESEMTETYRAIGFVKALRIAAPFYREFVRRNELLASITRIFENRQFLQRTWLFGEVVSTRTLNRIAKDMTLTRFQMGEVVDIGPESVALVVGGAVGRYLGDHCVETLVSGDFFGEELAIFWTPSMFRLRALIATDAYLLPAGLLAGIPSVRWKLFEASGKRMSAIFESGTAGRVLLQWHDDYRVDVVRLDTQHRRLFEQANAILDAIESGRGVAEVQSLMSAMIEYARYHFGEEEALMLRHQYPETDAHRGRHAALISQLESLKVEVEAADSPQDIDLLPVLKEWLVSHILTEDRRYSGFLNAKGVF</sequence>
<dbReference type="SUPFAM" id="SSF51206">
    <property type="entry name" value="cAMP-binding domain-like"/>
    <property type="match status" value="2"/>
</dbReference>
<evidence type="ECO:0000313" key="7">
    <source>
        <dbReference type="Proteomes" id="UP000078543"/>
    </source>
</evidence>
<dbReference type="SUPFAM" id="SSF47188">
    <property type="entry name" value="Hemerythrin-like"/>
    <property type="match status" value="1"/>
</dbReference>
<dbReference type="InterPro" id="IPR035938">
    <property type="entry name" value="Hemerythrin-like_sf"/>
</dbReference>
<dbReference type="SUPFAM" id="SSF56281">
    <property type="entry name" value="Metallo-hydrolase/oxidoreductase"/>
    <property type="match status" value="1"/>
</dbReference>
<keyword evidence="3" id="KW-0479">Metal-binding</keyword>
<dbReference type="RefSeq" id="WP_068503654.1">
    <property type="nucleotide sequence ID" value="NZ_LWQU01000173.1"/>
</dbReference>
<dbReference type="NCBIfam" id="TIGR02481">
    <property type="entry name" value="hemeryth_dom"/>
    <property type="match status" value="1"/>
</dbReference>
<dbReference type="SMART" id="SM00100">
    <property type="entry name" value="cNMP"/>
    <property type="match status" value="1"/>
</dbReference>
<dbReference type="InterPro" id="IPR018490">
    <property type="entry name" value="cNMP-bd_dom_sf"/>
</dbReference>
<dbReference type="Gene3D" id="2.60.120.10">
    <property type="entry name" value="Jelly Rolls"/>
    <property type="match status" value="2"/>
</dbReference>
<dbReference type="PANTHER" id="PTHR37164">
    <property type="entry name" value="BACTERIOHEMERYTHRIN"/>
    <property type="match status" value="1"/>
</dbReference>
<dbReference type="Proteomes" id="UP000078543">
    <property type="component" value="Unassembled WGS sequence"/>
</dbReference>
<accession>A0A178MDB2</accession>
<dbReference type="InterPro" id="IPR014710">
    <property type="entry name" value="RmlC-like_jellyroll"/>
</dbReference>
<dbReference type="PROSITE" id="PS00550">
    <property type="entry name" value="HEMERYTHRINS"/>
    <property type="match status" value="1"/>
</dbReference>
<dbReference type="OrthoDB" id="9800940at2"/>
<evidence type="ECO:0000259" key="5">
    <source>
        <dbReference type="PROSITE" id="PS50042"/>
    </source>
</evidence>
<evidence type="ECO:0000313" key="6">
    <source>
        <dbReference type="EMBL" id="OAN46800.1"/>
    </source>
</evidence>
<dbReference type="InterPro" id="IPR000595">
    <property type="entry name" value="cNMP-bd_dom"/>
</dbReference>
<dbReference type="GO" id="GO:0005344">
    <property type="term" value="F:oxygen carrier activity"/>
    <property type="evidence" value="ECO:0007669"/>
    <property type="project" value="UniProtKB-KW"/>
</dbReference>
<dbReference type="Pfam" id="PF23023">
    <property type="entry name" value="Anti-Pycsar_Apyc1"/>
    <property type="match status" value="1"/>
</dbReference>
<dbReference type="STRING" id="1437059.A6A05_16145"/>
<reference evidence="6 7" key="1">
    <citation type="submission" date="2016-04" db="EMBL/GenBank/DDBJ databases">
        <title>Draft genome sequence of freshwater magnetotactic bacteria Magnetospirillum marisnigri SP-1 and Magnetospirillum moscoviense BB-1.</title>
        <authorList>
            <person name="Koziaeva V."/>
            <person name="Dziuba M.V."/>
            <person name="Ivanov T.M."/>
            <person name="Kuznetsov B."/>
            <person name="Grouzdev D.S."/>
        </authorList>
    </citation>
    <scope>NUCLEOTIDE SEQUENCE [LARGE SCALE GENOMIC DNA]</scope>
    <source>
        <strain evidence="6 7">BB-1</strain>
    </source>
</reference>
<evidence type="ECO:0000256" key="3">
    <source>
        <dbReference type="ARBA" id="ARBA00022723"/>
    </source>
</evidence>
<dbReference type="InterPro" id="IPR012827">
    <property type="entry name" value="Hemerythrin_metal-bd"/>
</dbReference>
<dbReference type="AlphaFoldDB" id="A0A178MDB2"/>
<keyword evidence="2" id="KW-0813">Transport</keyword>
<dbReference type="InterPro" id="IPR050669">
    <property type="entry name" value="Hemerythrin"/>
</dbReference>
<dbReference type="PROSITE" id="PS50042">
    <property type="entry name" value="CNMP_BINDING_3"/>
    <property type="match status" value="1"/>
</dbReference>